<protein>
    <submittedName>
        <fullName evidence="3">DUF2846 domain-containing protein</fullName>
    </submittedName>
</protein>
<dbReference type="RefSeq" id="WP_408129242.1">
    <property type="nucleotide sequence ID" value="NZ_JAQQCM010000020.1"/>
</dbReference>
<gene>
    <name evidence="3" type="ORF">PQR00_13225</name>
</gene>
<comment type="caution">
    <text evidence="3">The sequence shown here is derived from an EMBL/GenBank/DDBJ whole genome shotgun (WGS) entry which is preliminary data.</text>
</comment>
<evidence type="ECO:0000259" key="2">
    <source>
        <dbReference type="Pfam" id="PF11008"/>
    </source>
</evidence>
<proteinExistence type="predicted"/>
<keyword evidence="4" id="KW-1185">Reference proteome</keyword>
<dbReference type="Pfam" id="PF11008">
    <property type="entry name" value="DUF2846"/>
    <property type="match status" value="1"/>
</dbReference>
<evidence type="ECO:0000313" key="3">
    <source>
        <dbReference type="EMBL" id="MFM0444545.1"/>
    </source>
</evidence>
<accession>A0ABW9C0T3</accession>
<feature type="chain" id="PRO_5045931513" evidence="1">
    <location>
        <begin position="23"/>
        <end position="158"/>
    </location>
</feature>
<reference evidence="3 4" key="1">
    <citation type="journal article" date="2024" name="Chem. Sci.">
        <title>Discovery of megapolipeptins by genome mining of a Burkholderiales bacteria collection.</title>
        <authorList>
            <person name="Paulo B.S."/>
            <person name="Recchia M.J.J."/>
            <person name="Lee S."/>
            <person name="Fergusson C.H."/>
            <person name="Romanowski S.B."/>
            <person name="Hernandez A."/>
            <person name="Krull N."/>
            <person name="Liu D.Y."/>
            <person name="Cavanagh H."/>
            <person name="Bos A."/>
            <person name="Gray C.A."/>
            <person name="Murphy B.T."/>
            <person name="Linington R.G."/>
            <person name="Eustaquio A.S."/>
        </authorList>
    </citation>
    <scope>NUCLEOTIDE SEQUENCE [LARGE SCALE GENOMIC DNA]</scope>
    <source>
        <strain evidence="3 4">RL17-379-BIB-C</strain>
    </source>
</reference>
<name>A0ABW9C0T3_9BURK</name>
<feature type="domain" description="DUF2846" evidence="2">
    <location>
        <begin position="40"/>
        <end position="114"/>
    </location>
</feature>
<dbReference type="Proteomes" id="UP001629288">
    <property type="component" value="Unassembled WGS sequence"/>
</dbReference>
<dbReference type="PIRSF" id="PIRSF012335">
    <property type="entry name" value="UCP012335"/>
    <property type="match status" value="1"/>
</dbReference>
<dbReference type="EMBL" id="JAQQDH010000003">
    <property type="protein sequence ID" value="MFM0444545.1"/>
    <property type="molecule type" value="Genomic_DNA"/>
</dbReference>
<dbReference type="InterPro" id="IPR016596">
    <property type="entry name" value="UCP012335"/>
</dbReference>
<organism evidence="3 4">
    <name type="scientific">Paraburkholderia strydomiana</name>
    <dbReference type="NCBI Taxonomy" id="1245417"/>
    <lineage>
        <taxon>Bacteria</taxon>
        <taxon>Pseudomonadati</taxon>
        <taxon>Pseudomonadota</taxon>
        <taxon>Betaproteobacteria</taxon>
        <taxon>Burkholderiales</taxon>
        <taxon>Burkholderiaceae</taxon>
        <taxon>Paraburkholderia</taxon>
    </lineage>
</organism>
<evidence type="ECO:0000313" key="4">
    <source>
        <dbReference type="Proteomes" id="UP001629288"/>
    </source>
</evidence>
<keyword evidence="1" id="KW-0732">Signal</keyword>
<dbReference type="PROSITE" id="PS51257">
    <property type="entry name" value="PROKAR_LIPOPROTEIN"/>
    <property type="match status" value="1"/>
</dbReference>
<feature type="signal peptide" evidence="1">
    <location>
        <begin position="1"/>
        <end position="22"/>
    </location>
</feature>
<sequence length="158" mass="16732">MNKLLKALVTSAFVTLVASGCASGPQYKEVASSIPTLKEAQGRIYFYRSNSMFGAALQPSINLNGTPVGKSQPGGFFYVDEPAGQYVVSTTTETEKTVSFKLDAGETKYVKTTVGFGLLVGRIIPSLESPDEAVKNLEDLHYVAAQTTAAVQQAGASK</sequence>
<evidence type="ECO:0000256" key="1">
    <source>
        <dbReference type="SAM" id="SignalP"/>
    </source>
</evidence>
<dbReference type="InterPro" id="IPR022548">
    <property type="entry name" value="DUF2846"/>
</dbReference>